<gene>
    <name evidence="2" type="ORF">XdyCFBP7245_02770</name>
</gene>
<feature type="compositionally biased region" description="Low complexity" evidence="1">
    <location>
        <begin position="95"/>
        <end position="105"/>
    </location>
</feature>
<dbReference type="EMBL" id="MDEE01000002">
    <property type="protein sequence ID" value="PPU58457.1"/>
    <property type="molecule type" value="Genomic_DNA"/>
</dbReference>
<evidence type="ECO:0000256" key="1">
    <source>
        <dbReference type="SAM" id="MobiDB-lite"/>
    </source>
</evidence>
<organism evidence="2 3">
    <name type="scientific">Xanthomonas dyei</name>
    <dbReference type="NCBI Taxonomy" id="743699"/>
    <lineage>
        <taxon>Bacteria</taxon>
        <taxon>Pseudomonadati</taxon>
        <taxon>Pseudomonadota</taxon>
        <taxon>Gammaproteobacteria</taxon>
        <taxon>Lysobacterales</taxon>
        <taxon>Lysobacteraceae</taxon>
        <taxon>Xanthomonas</taxon>
    </lineage>
</organism>
<sequence>MIRRISSGAVPPSLPSAHGASHHHADGSHAGTAVQPLADAAPHAPRLRAAPPRRRRRGMRALEGQDDELDATELEEAEAARISALRGRVSIAVPQSQGQGQSQDNQHGDGGHAYAGDPQVMPRASASPVRVDDTVRADVQAVIDRYAATRAADQTVRQHALTAAFVELGEIGAAHPAAAPLTTMVWMLMREHLQAGRTDTLAEGMETLRKRLVDMVRAQPECAPALRSYYLLLPLMLISAGKPRKPADCARGITCLNALLMEHHDGTAQGIRA</sequence>
<comment type="caution">
    <text evidence="2">The sequence shown here is derived from an EMBL/GenBank/DDBJ whole genome shotgun (WGS) entry which is preliminary data.</text>
</comment>
<accession>A0A2S7CA67</accession>
<feature type="region of interest" description="Disordered" evidence="1">
    <location>
        <begin position="1"/>
        <end position="72"/>
    </location>
</feature>
<evidence type="ECO:0000313" key="2">
    <source>
        <dbReference type="EMBL" id="PPU58457.1"/>
    </source>
</evidence>
<evidence type="ECO:0000313" key="3">
    <source>
        <dbReference type="Proteomes" id="UP000238908"/>
    </source>
</evidence>
<protein>
    <submittedName>
        <fullName evidence="2">4-hydroxyphenylacetate catabolism regulator HpaA</fullName>
    </submittedName>
</protein>
<reference evidence="2 3" key="1">
    <citation type="submission" date="2016-08" db="EMBL/GenBank/DDBJ databases">
        <authorList>
            <person name="Seilhamer J.J."/>
        </authorList>
    </citation>
    <scope>NUCLEOTIDE SEQUENCE [LARGE SCALE GENOMIC DNA]</scope>
    <source>
        <strain evidence="2 3">CFBP7245</strain>
    </source>
</reference>
<proteinExistence type="predicted"/>
<name>A0A2S7CA67_9XANT</name>
<dbReference type="RefSeq" id="WP_104614296.1">
    <property type="nucleotide sequence ID" value="NZ_CP167817.1"/>
</dbReference>
<dbReference type="AlphaFoldDB" id="A0A2S7CA67"/>
<feature type="region of interest" description="Disordered" evidence="1">
    <location>
        <begin position="93"/>
        <end position="131"/>
    </location>
</feature>
<dbReference type="Proteomes" id="UP000238908">
    <property type="component" value="Unassembled WGS sequence"/>
</dbReference>
<feature type="compositionally biased region" description="Low complexity" evidence="1">
    <location>
        <begin position="28"/>
        <end position="50"/>
    </location>
</feature>